<feature type="non-terminal residue" evidence="1">
    <location>
        <position position="222"/>
    </location>
</feature>
<dbReference type="EMBL" id="CAJNOR010008200">
    <property type="protein sequence ID" value="CAF1630017.1"/>
    <property type="molecule type" value="Genomic_DNA"/>
</dbReference>
<evidence type="ECO:0000313" key="2">
    <source>
        <dbReference type="Proteomes" id="UP000663828"/>
    </source>
</evidence>
<protein>
    <submittedName>
        <fullName evidence="1">Uncharacterized protein</fullName>
    </submittedName>
</protein>
<dbReference type="Proteomes" id="UP000663828">
    <property type="component" value="Unassembled WGS sequence"/>
</dbReference>
<name>A0A816D5T5_ADIRI</name>
<proteinExistence type="predicted"/>
<gene>
    <name evidence="1" type="ORF">XAT740_LOCUS51494</name>
</gene>
<evidence type="ECO:0000313" key="1">
    <source>
        <dbReference type="EMBL" id="CAF1630017.1"/>
    </source>
</evidence>
<dbReference type="AlphaFoldDB" id="A0A816D5T5"/>
<organism evidence="1 2">
    <name type="scientific">Adineta ricciae</name>
    <name type="common">Rotifer</name>
    <dbReference type="NCBI Taxonomy" id="249248"/>
    <lineage>
        <taxon>Eukaryota</taxon>
        <taxon>Metazoa</taxon>
        <taxon>Spiralia</taxon>
        <taxon>Gnathifera</taxon>
        <taxon>Rotifera</taxon>
        <taxon>Eurotatoria</taxon>
        <taxon>Bdelloidea</taxon>
        <taxon>Adinetida</taxon>
        <taxon>Adinetidae</taxon>
        <taxon>Adineta</taxon>
    </lineage>
</organism>
<keyword evidence="2" id="KW-1185">Reference proteome</keyword>
<sequence>MTTTLFKKANFTGPPELSTFARSGSESNSEDLPTSTPFFGFLQLLQAISRGAIRVPSNDDDGDGVQGLLARLGIINQTSSRKKLANLIPRQVGNVENYLLVYLDLSPLDDSIALQLRGLINYLKAFDDPDDCVAFINTITNEKVIFIVTDALGDPVVSRIQDLQQIFAIYVLCQTEEQADNWSTNQPKIRGIYTDINEILVKVKHDIETDENNSLTFTHALP</sequence>
<comment type="caution">
    <text evidence="1">The sequence shown here is derived from an EMBL/GenBank/DDBJ whole genome shotgun (WGS) entry which is preliminary data.</text>
</comment>
<accession>A0A816D5T5</accession>
<reference evidence="1" key="1">
    <citation type="submission" date="2021-02" db="EMBL/GenBank/DDBJ databases">
        <authorList>
            <person name="Nowell W R."/>
        </authorList>
    </citation>
    <scope>NUCLEOTIDE SEQUENCE</scope>
</reference>